<feature type="compositionally biased region" description="Basic and acidic residues" evidence="1">
    <location>
        <begin position="259"/>
        <end position="285"/>
    </location>
</feature>
<evidence type="ECO:0000256" key="1">
    <source>
        <dbReference type="SAM" id="MobiDB-lite"/>
    </source>
</evidence>
<protein>
    <submittedName>
        <fullName evidence="2">Uncharacterized protein</fullName>
    </submittedName>
</protein>
<feature type="compositionally biased region" description="Basic and acidic residues" evidence="1">
    <location>
        <begin position="197"/>
        <end position="229"/>
    </location>
</feature>
<dbReference type="HOGENOM" id="CLU_977908_0_0_1"/>
<dbReference type="EMBL" id="CM000130">
    <property type="protein sequence ID" value="EAY99273.1"/>
    <property type="molecule type" value="Genomic_DNA"/>
</dbReference>
<accession>A2Y863</accession>
<proteinExistence type="predicted"/>
<feature type="compositionally biased region" description="Basic and acidic residues" evidence="1">
    <location>
        <begin position="90"/>
        <end position="100"/>
    </location>
</feature>
<gene>
    <name evidence="2" type="ORF">OsI_21237</name>
</gene>
<sequence length="285" mass="31632">MRATPGHGLDGSTHDGSGTAAPVAHEGAPAWRPTPAGKRLLVFLGDRVKKRLEEVFEAGGVSILRESSKSMVELDQEEIVANRSSSSLPKGEKQKSREDRRWCSGDQMMLRKVVGHLAQYDSSIYDGAKQETKEKMSDGASFTKHRRVRWSDLSHNVARPWMLAVGNEENQNSGSTPNDDVVRTERETVMASSCGEYGERRREGSLGEEGRWEDGVMGRRGAREEDGATGRRGTRMQRGDKTGVPRRTGRLKRRRVGRVGREGLTDDLGDVRRAGDSARRRQGMD</sequence>
<dbReference type="AlphaFoldDB" id="A2Y863"/>
<evidence type="ECO:0000313" key="3">
    <source>
        <dbReference type="Proteomes" id="UP000007015"/>
    </source>
</evidence>
<dbReference type="Gramene" id="BGIOSGA017439-TA">
    <property type="protein sequence ID" value="BGIOSGA017439-PA"/>
    <property type="gene ID" value="BGIOSGA017439"/>
</dbReference>
<dbReference type="Proteomes" id="UP000007015">
    <property type="component" value="Chromosome 5"/>
</dbReference>
<feature type="compositionally biased region" description="Polar residues" evidence="1">
    <location>
        <begin position="168"/>
        <end position="178"/>
    </location>
</feature>
<feature type="region of interest" description="Disordered" evidence="1">
    <location>
        <begin position="167"/>
        <end position="285"/>
    </location>
</feature>
<reference evidence="2 3" key="1">
    <citation type="journal article" date="2005" name="PLoS Biol.">
        <title>The genomes of Oryza sativa: a history of duplications.</title>
        <authorList>
            <person name="Yu J."/>
            <person name="Wang J."/>
            <person name="Lin W."/>
            <person name="Li S."/>
            <person name="Li H."/>
            <person name="Zhou J."/>
            <person name="Ni P."/>
            <person name="Dong W."/>
            <person name="Hu S."/>
            <person name="Zeng C."/>
            <person name="Zhang J."/>
            <person name="Zhang Y."/>
            <person name="Li R."/>
            <person name="Xu Z."/>
            <person name="Li S."/>
            <person name="Li X."/>
            <person name="Zheng H."/>
            <person name="Cong L."/>
            <person name="Lin L."/>
            <person name="Yin J."/>
            <person name="Geng J."/>
            <person name="Li G."/>
            <person name="Shi J."/>
            <person name="Liu J."/>
            <person name="Lv H."/>
            <person name="Li J."/>
            <person name="Wang J."/>
            <person name="Deng Y."/>
            <person name="Ran L."/>
            <person name="Shi X."/>
            <person name="Wang X."/>
            <person name="Wu Q."/>
            <person name="Li C."/>
            <person name="Ren X."/>
            <person name="Wang J."/>
            <person name="Wang X."/>
            <person name="Li D."/>
            <person name="Liu D."/>
            <person name="Zhang X."/>
            <person name="Ji Z."/>
            <person name="Zhao W."/>
            <person name="Sun Y."/>
            <person name="Zhang Z."/>
            <person name="Bao J."/>
            <person name="Han Y."/>
            <person name="Dong L."/>
            <person name="Ji J."/>
            <person name="Chen P."/>
            <person name="Wu S."/>
            <person name="Liu J."/>
            <person name="Xiao Y."/>
            <person name="Bu D."/>
            <person name="Tan J."/>
            <person name="Yang L."/>
            <person name="Ye C."/>
            <person name="Zhang J."/>
            <person name="Xu J."/>
            <person name="Zhou Y."/>
            <person name="Yu Y."/>
            <person name="Zhang B."/>
            <person name="Zhuang S."/>
            <person name="Wei H."/>
            <person name="Liu B."/>
            <person name="Lei M."/>
            <person name="Yu H."/>
            <person name="Li Y."/>
            <person name="Xu H."/>
            <person name="Wei S."/>
            <person name="He X."/>
            <person name="Fang L."/>
            <person name="Zhang Z."/>
            <person name="Zhang Y."/>
            <person name="Huang X."/>
            <person name="Su Z."/>
            <person name="Tong W."/>
            <person name="Li J."/>
            <person name="Tong Z."/>
            <person name="Li S."/>
            <person name="Ye J."/>
            <person name="Wang L."/>
            <person name="Fang L."/>
            <person name="Lei T."/>
            <person name="Chen C."/>
            <person name="Chen H."/>
            <person name="Xu Z."/>
            <person name="Li H."/>
            <person name="Huang H."/>
            <person name="Zhang F."/>
            <person name="Xu H."/>
            <person name="Li N."/>
            <person name="Zhao C."/>
            <person name="Li S."/>
            <person name="Dong L."/>
            <person name="Huang Y."/>
            <person name="Li L."/>
            <person name="Xi Y."/>
            <person name="Qi Q."/>
            <person name="Li W."/>
            <person name="Zhang B."/>
            <person name="Hu W."/>
            <person name="Zhang Y."/>
            <person name="Tian X."/>
            <person name="Jiao Y."/>
            <person name="Liang X."/>
            <person name="Jin J."/>
            <person name="Gao L."/>
            <person name="Zheng W."/>
            <person name="Hao B."/>
            <person name="Liu S."/>
            <person name="Wang W."/>
            <person name="Yuan L."/>
            <person name="Cao M."/>
            <person name="McDermott J."/>
            <person name="Samudrala R."/>
            <person name="Wang J."/>
            <person name="Wong G.K."/>
            <person name="Yang H."/>
        </authorList>
    </citation>
    <scope>NUCLEOTIDE SEQUENCE [LARGE SCALE GENOMIC DNA]</scope>
    <source>
        <strain evidence="3">cv. 93-11</strain>
    </source>
</reference>
<feature type="compositionally biased region" description="Basic residues" evidence="1">
    <location>
        <begin position="247"/>
        <end position="258"/>
    </location>
</feature>
<keyword evidence="3" id="KW-1185">Reference proteome</keyword>
<feature type="region of interest" description="Disordered" evidence="1">
    <location>
        <begin position="1"/>
        <end position="34"/>
    </location>
</feature>
<name>A2Y863_ORYSI</name>
<organism evidence="2 3">
    <name type="scientific">Oryza sativa subsp. indica</name>
    <name type="common">Rice</name>
    <dbReference type="NCBI Taxonomy" id="39946"/>
    <lineage>
        <taxon>Eukaryota</taxon>
        <taxon>Viridiplantae</taxon>
        <taxon>Streptophyta</taxon>
        <taxon>Embryophyta</taxon>
        <taxon>Tracheophyta</taxon>
        <taxon>Spermatophyta</taxon>
        <taxon>Magnoliopsida</taxon>
        <taxon>Liliopsida</taxon>
        <taxon>Poales</taxon>
        <taxon>Poaceae</taxon>
        <taxon>BOP clade</taxon>
        <taxon>Oryzoideae</taxon>
        <taxon>Oryzeae</taxon>
        <taxon>Oryzinae</taxon>
        <taxon>Oryza</taxon>
        <taxon>Oryza sativa</taxon>
    </lineage>
</organism>
<feature type="region of interest" description="Disordered" evidence="1">
    <location>
        <begin position="80"/>
        <end position="100"/>
    </location>
</feature>
<evidence type="ECO:0000313" key="2">
    <source>
        <dbReference type="EMBL" id="EAY99273.1"/>
    </source>
</evidence>